<organism evidence="1 2">
    <name type="scientific">Lentinula guzmanii</name>
    <dbReference type="NCBI Taxonomy" id="2804957"/>
    <lineage>
        <taxon>Eukaryota</taxon>
        <taxon>Fungi</taxon>
        <taxon>Dikarya</taxon>
        <taxon>Basidiomycota</taxon>
        <taxon>Agaricomycotina</taxon>
        <taxon>Agaricomycetes</taxon>
        <taxon>Agaricomycetidae</taxon>
        <taxon>Agaricales</taxon>
        <taxon>Marasmiineae</taxon>
        <taxon>Omphalotaceae</taxon>
        <taxon>Lentinula</taxon>
    </lineage>
</organism>
<dbReference type="InterPro" id="IPR036388">
    <property type="entry name" value="WH-like_DNA-bd_sf"/>
</dbReference>
<reference evidence="1" key="2">
    <citation type="journal article" date="2023" name="Proc. Natl. Acad. Sci. U.S.A.">
        <title>A global phylogenomic analysis of the shiitake genus Lentinula.</title>
        <authorList>
            <person name="Sierra-Patev S."/>
            <person name="Min B."/>
            <person name="Naranjo-Ortiz M."/>
            <person name="Looney B."/>
            <person name="Konkel Z."/>
            <person name="Slot J.C."/>
            <person name="Sakamoto Y."/>
            <person name="Steenwyk J.L."/>
            <person name="Rokas A."/>
            <person name="Carro J."/>
            <person name="Camarero S."/>
            <person name="Ferreira P."/>
            <person name="Molpeceres G."/>
            <person name="Ruiz-Duenas F.J."/>
            <person name="Serrano A."/>
            <person name="Henrissat B."/>
            <person name="Drula E."/>
            <person name="Hughes K.W."/>
            <person name="Mata J.L."/>
            <person name="Ishikawa N.K."/>
            <person name="Vargas-Isla R."/>
            <person name="Ushijima S."/>
            <person name="Smith C.A."/>
            <person name="Donoghue J."/>
            <person name="Ahrendt S."/>
            <person name="Andreopoulos W."/>
            <person name="He G."/>
            <person name="LaButti K."/>
            <person name="Lipzen A."/>
            <person name="Ng V."/>
            <person name="Riley R."/>
            <person name="Sandor L."/>
            <person name="Barry K."/>
            <person name="Martinez A.T."/>
            <person name="Xiao Y."/>
            <person name="Gibbons J.G."/>
            <person name="Terashima K."/>
            <person name="Grigoriev I.V."/>
            <person name="Hibbett D."/>
        </authorList>
    </citation>
    <scope>NUCLEOTIDE SEQUENCE</scope>
    <source>
        <strain evidence="1">ET3784</strain>
    </source>
</reference>
<comment type="caution">
    <text evidence="1">The sequence shown here is derived from an EMBL/GenBank/DDBJ whole genome shotgun (WGS) entry which is preliminary data.</text>
</comment>
<protein>
    <submittedName>
        <fullName evidence="1">Uncharacterized protein</fullName>
    </submittedName>
</protein>
<dbReference type="AlphaFoldDB" id="A0AA38JSM7"/>
<dbReference type="EMBL" id="JANVFO010000008">
    <property type="protein sequence ID" value="KAJ3735635.1"/>
    <property type="molecule type" value="Genomic_DNA"/>
</dbReference>
<feature type="non-terminal residue" evidence="1">
    <location>
        <position position="120"/>
    </location>
</feature>
<dbReference type="Pfam" id="PF13384">
    <property type="entry name" value="HTH_23"/>
    <property type="match status" value="1"/>
</dbReference>
<dbReference type="Proteomes" id="UP001176059">
    <property type="component" value="Unassembled WGS sequence"/>
</dbReference>
<evidence type="ECO:0000313" key="1">
    <source>
        <dbReference type="EMBL" id="KAJ3735635.1"/>
    </source>
</evidence>
<evidence type="ECO:0000313" key="2">
    <source>
        <dbReference type="Proteomes" id="UP001176059"/>
    </source>
</evidence>
<dbReference type="Gene3D" id="1.10.10.10">
    <property type="entry name" value="Winged helix-like DNA-binding domain superfamily/Winged helix DNA-binding domain"/>
    <property type="match status" value="1"/>
</dbReference>
<accession>A0AA38JSM7</accession>
<reference evidence="1" key="1">
    <citation type="submission" date="2022-08" db="EMBL/GenBank/DDBJ databases">
        <authorList>
            <consortium name="DOE Joint Genome Institute"/>
            <person name="Min B."/>
            <person name="Sierra-Patev S."/>
            <person name="Naranjo-Ortiz M."/>
            <person name="Looney B."/>
            <person name="Konkel Z."/>
            <person name="Slot J.C."/>
            <person name="Sakamoto Y."/>
            <person name="Steenwyk J.L."/>
            <person name="Rokas A."/>
            <person name="Carro J."/>
            <person name="Camarero S."/>
            <person name="Ferreira P."/>
            <person name="Molpeceres G."/>
            <person name="Ruiz-duenas F.J."/>
            <person name="Serrano A."/>
            <person name="Henrissat B."/>
            <person name="Drula E."/>
            <person name="Hughes K.W."/>
            <person name="Mata J.L."/>
            <person name="Ishikawa N.K."/>
            <person name="Vargas-Isla R."/>
            <person name="Ushijima S."/>
            <person name="Smith C.A."/>
            <person name="Ahrendt S."/>
            <person name="Andreopoulos W."/>
            <person name="He G."/>
            <person name="LaButti K."/>
            <person name="Lipzen A."/>
            <person name="Ng V."/>
            <person name="Riley R."/>
            <person name="Sandor L."/>
            <person name="Barry K."/>
            <person name="Martinez A.T."/>
            <person name="Xiao Y."/>
            <person name="Gibbons J.G."/>
            <person name="Terashima K."/>
            <person name="Hibbett D.S."/>
            <person name="Grigoriev I.V."/>
        </authorList>
    </citation>
    <scope>NUCLEOTIDE SEQUENCE</scope>
    <source>
        <strain evidence="1">ET3784</strain>
    </source>
</reference>
<proteinExistence type="predicted"/>
<dbReference type="InterPro" id="IPR009057">
    <property type="entry name" value="Homeodomain-like_sf"/>
</dbReference>
<gene>
    <name evidence="1" type="ORF">DFJ43DRAFT_990775</name>
</gene>
<dbReference type="SUPFAM" id="SSF46689">
    <property type="entry name" value="Homeodomain-like"/>
    <property type="match status" value="1"/>
</dbReference>
<name>A0AA38JSM7_9AGAR</name>
<sequence length="120" mass="13669">MVRLDTPTKRARIVTLKDQGVSSAKIAQEFGGSKSQVNRLYQKWKQKSSFYDKTPGQGRKPKLNPQDVCHAERLLQNGKASDVIDLRNRFFPHVSHSTLRRNLHAVGLRGFQCRKVPLIS</sequence>
<keyword evidence="2" id="KW-1185">Reference proteome</keyword>